<dbReference type="InterPro" id="IPR013780">
    <property type="entry name" value="Glyco_hydro_b"/>
</dbReference>
<dbReference type="InterPro" id="IPR017853">
    <property type="entry name" value="GH"/>
</dbReference>
<keyword evidence="5" id="KW-0378">Hydrolase</keyword>
<name>A0A5C6DIV6_9BACT</name>
<evidence type="ECO:0000259" key="8">
    <source>
        <dbReference type="Pfam" id="PF01120"/>
    </source>
</evidence>
<feature type="domain" description="Glycoside hydrolase family 29 N-terminal" evidence="8">
    <location>
        <begin position="19"/>
        <end position="383"/>
    </location>
</feature>
<feature type="signal peptide" evidence="7">
    <location>
        <begin position="1"/>
        <end position="23"/>
    </location>
</feature>
<evidence type="ECO:0000256" key="1">
    <source>
        <dbReference type="ARBA" id="ARBA00004071"/>
    </source>
</evidence>
<dbReference type="PANTHER" id="PTHR10030">
    <property type="entry name" value="ALPHA-L-FUCOSIDASE"/>
    <property type="match status" value="1"/>
</dbReference>
<dbReference type="GO" id="GO:0006004">
    <property type="term" value="P:fucose metabolic process"/>
    <property type="evidence" value="ECO:0007669"/>
    <property type="project" value="InterPro"/>
</dbReference>
<comment type="function">
    <text evidence="1">Alpha-L-fucosidase is responsible for hydrolyzing the alpha-1,6-linked fucose joined to the reducing-end N-acetylglucosamine of the carbohydrate moieties of glycoproteins.</text>
</comment>
<evidence type="ECO:0000256" key="5">
    <source>
        <dbReference type="ARBA" id="ARBA00022801"/>
    </source>
</evidence>
<dbReference type="PIRSF" id="PIRSF001092">
    <property type="entry name" value="Alpha-L-fucosidase"/>
    <property type="match status" value="1"/>
</dbReference>
<dbReference type="InterPro" id="IPR031919">
    <property type="entry name" value="Fucosidase_C"/>
</dbReference>
<evidence type="ECO:0000256" key="2">
    <source>
        <dbReference type="ARBA" id="ARBA00007951"/>
    </source>
</evidence>
<evidence type="ECO:0000256" key="6">
    <source>
        <dbReference type="ARBA" id="ARBA00023295"/>
    </source>
</evidence>
<dbReference type="EMBL" id="SJPV01000006">
    <property type="protein sequence ID" value="TWU36155.1"/>
    <property type="molecule type" value="Genomic_DNA"/>
</dbReference>
<dbReference type="Pfam" id="PF01120">
    <property type="entry name" value="Alpha_L_fucos"/>
    <property type="match status" value="1"/>
</dbReference>
<comment type="caution">
    <text evidence="10">The sequence shown here is derived from an EMBL/GenBank/DDBJ whole genome shotgun (WGS) entry which is preliminary data.</text>
</comment>
<dbReference type="InterPro" id="IPR057739">
    <property type="entry name" value="Glyco_hydro_29_N"/>
</dbReference>
<dbReference type="OrthoDB" id="9760597at2"/>
<dbReference type="InterPro" id="IPR000933">
    <property type="entry name" value="Glyco_hydro_29"/>
</dbReference>
<dbReference type="SUPFAM" id="SSF51445">
    <property type="entry name" value="(Trans)glycosidases"/>
    <property type="match status" value="1"/>
</dbReference>
<comment type="similarity">
    <text evidence="2">Belongs to the glycosyl hydrolase 29 family.</text>
</comment>
<evidence type="ECO:0000313" key="10">
    <source>
        <dbReference type="EMBL" id="TWU36155.1"/>
    </source>
</evidence>
<feature type="domain" description="Alpha-L-fucosidase C-terminal" evidence="9">
    <location>
        <begin position="419"/>
        <end position="502"/>
    </location>
</feature>
<reference evidence="10 11" key="1">
    <citation type="submission" date="2019-02" db="EMBL/GenBank/DDBJ databases">
        <title>Deep-cultivation of Planctomycetes and their phenomic and genomic characterization uncovers novel biology.</title>
        <authorList>
            <person name="Wiegand S."/>
            <person name="Jogler M."/>
            <person name="Boedeker C."/>
            <person name="Pinto D."/>
            <person name="Vollmers J."/>
            <person name="Rivas-Marin E."/>
            <person name="Kohn T."/>
            <person name="Peeters S.H."/>
            <person name="Heuer A."/>
            <person name="Rast P."/>
            <person name="Oberbeckmann S."/>
            <person name="Bunk B."/>
            <person name="Jeske O."/>
            <person name="Meyerdierks A."/>
            <person name="Storesund J.E."/>
            <person name="Kallscheuer N."/>
            <person name="Luecker S."/>
            <person name="Lage O.M."/>
            <person name="Pohl T."/>
            <person name="Merkel B.J."/>
            <person name="Hornburger P."/>
            <person name="Mueller R.-W."/>
            <person name="Bruemmer F."/>
            <person name="Labrenz M."/>
            <person name="Spormann A.M."/>
            <person name="Op Den Camp H."/>
            <person name="Overmann J."/>
            <person name="Amann R."/>
            <person name="Jetten M.S.M."/>
            <person name="Mascher T."/>
            <person name="Medema M.H."/>
            <person name="Devos D.P."/>
            <person name="Kaster A.-K."/>
            <person name="Ovreas L."/>
            <person name="Rohde M."/>
            <person name="Galperin M.Y."/>
            <person name="Jogler C."/>
        </authorList>
    </citation>
    <scope>NUCLEOTIDE SEQUENCE [LARGE SCALE GENOMIC DNA]</scope>
    <source>
        <strain evidence="10 11">Poly41</strain>
    </source>
</reference>
<organism evidence="10 11">
    <name type="scientific">Novipirellula artificiosorum</name>
    <dbReference type="NCBI Taxonomy" id="2528016"/>
    <lineage>
        <taxon>Bacteria</taxon>
        <taxon>Pseudomonadati</taxon>
        <taxon>Planctomycetota</taxon>
        <taxon>Planctomycetia</taxon>
        <taxon>Pirellulales</taxon>
        <taxon>Pirellulaceae</taxon>
        <taxon>Novipirellula</taxon>
    </lineage>
</organism>
<dbReference type="InterPro" id="IPR016286">
    <property type="entry name" value="FUC_metazoa-typ"/>
</dbReference>
<dbReference type="RefSeq" id="WP_146528179.1">
    <property type="nucleotide sequence ID" value="NZ_SJPV01000006.1"/>
</dbReference>
<evidence type="ECO:0000313" key="11">
    <source>
        <dbReference type="Proteomes" id="UP000319143"/>
    </source>
</evidence>
<dbReference type="Gene3D" id="3.20.20.80">
    <property type="entry name" value="Glycosidases"/>
    <property type="match status" value="1"/>
</dbReference>
<gene>
    <name evidence="10" type="ORF">Poly41_39080</name>
</gene>
<evidence type="ECO:0000256" key="4">
    <source>
        <dbReference type="ARBA" id="ARBA00022729"/>
    </source>
</evidence>
<protein>
    <recommendedName>
        <fullName evidence="3">alpha-L-fucosidase</fullName>
        <ecNumber evidence="3">3.2.1.51</ecNumber>
    </recommendedName>
</protein>
<dbReference type="GO" id="GO:0016139">
    <property type="term" value="P:glycoside catabolic process"/>
    <property type="evidence" value="ECO:0007669"/>
    <property type="project" value="TreeGrafter"/>
</dbReference>
<dbReference type="Proteomes" id="UP000319143">
    <property type="component" value="Unassembled WGS sequence"/>
</dbReference>
<keyword evidence="4 7" id="KW-0732">Signal</keyword>
<feature type="chain" id="PRO_5022848543" description="alpha-L-fucosidase" evidence="7">
    <location>
        <begin position="24"/>
        <end position="503"/>
    </location>
</feature>
<dbReference type="EC" id="3.2.1.51" evidence="3"/>
<dbReference type="GO" id="GO:0004560">
    <property type="term" value="F:alpha-L-fucosidase activity"/>
    <property type="evidence" value="ECO:0007669"/>
    <property type="project" value="InterPro"/>
</dbReference>
<dbReference type="AlphaFoldDB" id="A0A5C6DIV6"/>
<dbReference type="GO" id="GO:0005764">
    <property type="term" value="C:lysosome"/>
    <property type="evidence" value="ECO:0007669"/>
    <property type="project" value="TreeGrafter"/>
</dbReference>
<evidence type="ECO:0000256" key="3">
    <source>
        <dbReference type="ARBA" id="ARBA00012662"/>
    </source>
</evidence>
<keyword evidence="6" id="KW-0326">Glycosidase</keyword>
<evidence type="ECO:0000259" key="9">
    <source>
        <dbReference type="Pfam" id="PF16757"/>
    </source>
</evidence>
<dbReference type="PANTHER" id="PTHR10030:SF37">
    <property type="entry name" value="ALPHA-L-FUCOSIDASE-RELATED"/>
    <property type="match status" value="1"/>
</dbReference>
<accession>A0A5C6DIV6</accession>
<keyword evidence="11" id="KW-1185">Reference proteome</keyword>
<dbReference type="Pfam" id="PF16757">
    <property type="entry name" value="Fucosidase_C"/>
    <property type="match status" value="1"/>
</dbReference>
<evidence type="ECO:0000256" key="7">
    <source>
        <dbReference type="SAM" id="SignalP"/>
    </source>
</evidence>
<dbReference type="Gene3D" id="2.60.40.1180">
    <property type="entry name" value="Golgi alpha-mannosidase II"/>
    <property type="match status" value="1"/>
</dbReference>
<dbReference type="PRINTS" id="PR00741">
    <property type="entry name" value="GLHYDRLASE29"/>
</dbReference>
<dbReference type="SMART" id="SM00812">
    <property type="entry name" value="Alpha_L_fucos"/>
    <property type="match status" value="1"/>
</dbReference>
<proteinExistence type="inferred from homology"/>
<sequence length="503" mass="57230" precursor="true">MQRTITATLVALTLSLLTHSAEAETFAPTWDSLSKHQAAPEWFQDAKVGIYFHWGVYTVPAYQSEWYPFFMHRPGDVFDHHVKTYGHPSKFGYHDFVPLFTAEHFDPEDWAELFRRAGAKFAGPVAEHHDGFAMWDSEATPWNAKDRGPKRDVTGELFRSLRTRDMKTIATFHHARNLQRYPVMPEPKEGVDRHFGSKSHYLNVEGYPTSSEDPELRRLYGNMPEAEWLDEIWFAKLKEVIDQYNPDIIWFDSWLNEIPEPYRQKFAAYYLNHAEKEGREVVIVRKQDDLPLSFTVNDHEKSREPKALPETWMTDDTISKGSWCYTNNLTIKGAPQVVHSMIDTVSKNGIMLLNVSPKSDGSIPDDQRAVLAELGDWLRANGEAIYATRIWQTYGEGPTQEPEGGFKSHAKFTNLQYSEKDVRYTQSKDGKNVYAMILGWPGAGKTVTLKSFGKLNPGASTEVDVVSLVEGGDSLQWSRDDDGLHVVMPAAAPNEIAIAIKIQ</sequence>